<dbReference type="AlphaFoldDB" id="A0A7X0KIW9"/>
<dbReference type="SUPFAM" id="SSF50090">
    <property type="entry name" value="Electron transport accessory proteins"/>
    <property type="match status" value="1"/>
</dbReference>
<organism evidence="2 3">
    <name type="scientific">Aminobacter aganoensis</name>
    <dbReference type="NCBI Taxonomy" id="83264"/>
    <lineage>
        <taxon>Bacteria</taxon>
        <taxon>Pseudomonadati</taxon>
        <taxon>Pseudomonadota</taxon>
        <taxon>Alphaproteobacteria</taxon>
        <taxon>Hyphomicrobiales</taxon>
        <taxon>Phyllobacteriaceae</taxon>
        <taxon>Aminobacter</taxon>
    </lineage>
</organism>
<protein>
    <submittedName>
        <fullName evidence="2">Nitrile hydratase accessory protein</fullName>
    </submittedName>
</protein>
<dbReference type="InterPro" id="IPR008990">
    <property type="entry name" value="Elect_transpt_acc-like_dom_sf"/>
</dbReference>
<dbReference type="NCBIfam" id="TIGR03889">
    <property type="entry name" value="nitrile_acc"/>
    <property type="match status" value="1"/>
</dbReference>
<keyword evidence="3" id="KW-1185">Reference proteome</keyword>
<gene>
    <name evidence="2" type="ORF">GGR00_000656</name>
</gene>
<evidence type="ECO:0000259" key="1">
    <source>
        <dbReference type="Pfam" id="PF21006"/>
    </source>
</evidence>
<comment type="caution">
    <text evidence="2">The sequence shown here is derived from an EMBL/GenBank/DDBJ whole genome shotgun (WGS) entry which is preliminary data.</text>
</comment>
<name>A0A7X0KIW9_9HYPH</name>
<dbReference type="InterPro" id="IPR049054">
    <property type="entry name" value="CN_hydtase_beta-like_N"/>
</dbReference>
<accession>A0A7X0KIW9</accession>
<dbReference type="EMBL" id="JACHOU010000001">
    <property type="protein sequence ID" value="MBB6352904.1"/>
    <property type="molecule type" value="Genomic_DNA"/>
</dbReference>
<evidence type="ECO:0000313" key="2">
    <source>
        <dbReference type="EMBL" id="MBB6352904.1"/>
    </source>
</evidence>
<dbReference type="InterPro" id="IPR042262">
    <property type="entry name" value="CN_hydtase_beta_C"/>
</dbReference>
<dbReference type="Gene3D" id="1.10.472.20">
    <property type="entry name" value="Nitrile hydratase, beta subunit"/>
    <property type="match status" value="1"/>
</dbReference>
<proteinExistence type="predicted"/>
<sequence>MSRHEAGLPVGPEGVDAPVFAEPWQAEAFAIVVALHERGLFTWAEWAERLSAEVKKPGAAADGSDYYERWLAALERLMAEKGFAGRDEVDAVAAAWERAAHATPHGQPILLENDPKKHSGL</sequence>
<dbReference type="RefSeq" id="WP_055969514.1">
    <property type="nucleotide sequence ID" value="NZ_BAABEG010000001.1"/>
</dbReference>
<evidence type="ECO:0000313" key="3">
    <source>
        <dbReference type="Proteomes" id="UP000536262"/>
    </source>
</evidence>
<dbReference type="Pfam" id="PF21006">
    <property type="entry name" value="NHase_beta_N"/>
    <property type="match status" value="1"/>
</dbReference>
<feature type="domain" description="Nitrile hydratase beta subunit-like N-terminal" evidence="1">
    <location>
        <begin position="9"/>
        <end position="101"/>
    </location>
</feature>
<dbReference type="InterPro" id="IPR023808">
    <property type="entry name" value="Nitrile_Hydratase_acc_put"/>
</dbReference>
<dbReference type="Proteomes" id="UP000536262">
    <property type="component" value="Unassembled WGS sequence"/>
</dbReference>
<reference evidence="2 3" key="1">
    <citation type="submission" date="2020-08" db="EMBL/GenBank/DDBJ databases">
        <title>Genomic Encyclopedia of Type Strains, Phase IV (KMG-IV): sequencing the most valuable type-strain genomes for metagenomic binning, comparative biology and taxonomic classification.</title>
        <authorList>
            <person name="Goeker M."/>
        </authorList>
    </citation>
    <scope>NUCLEOTIDE SEQUENCE [LARGE SCALE GENOMIC DNA]</scope>
    <source>
        <strain evidence="2 3">DSM 7051</strain>
    </source>
</reference>